<dbReference type="Proteomes" id="UP000737171">
    <property type="component" value="Unassembled WGS sequence"/>
</dbReference>
<sequence length="86" mass="9564">MLGFDTICGDSGDRGRKFAERLNSGWTIRDAWIRACTETEDSDTDWADLRADASGTDTFNDHWHGKGFVSADPVSPTSRFYLRGAC</sequence>
<comment type="caution">
    <text evidence="1">The sequence shown here is derived from an EMBL/GenBank/DDBJ whole genome shotgun (WGS) entry which is preliminary data.</text>
</comment>
<keyword evidence="2" id="KW-1185">Reference proteome</keyword>
<protein>
    <submittedName>
        <fullName evidence="1">Uncharacterized protein</fullName>
    </submittedName>
</protein>
<accession>A0ABX2EPU8</accession>
<gene>
    <name evidence="1" type="ORF">HLB44_26535</name>
</gene>
<dbReference type="Pfam" id="PF19872">
    <property type="entry name" value="DUF6345"/>
    <property type="match status" value="1"/>
</dbReference>
<organism evidence="1 2">
    <name type="scientific">Pseudaquabacterium terrae</name>
    <dbReference type="NCBI Taxonomy" id="2732868"/>
    <lineage>
        <taxon>Bacteria</taxon>
        <taxon>Pseudomonadati</taxon>
        <taxon>Pseudomonadota</taxon>
        <taxon>Betaproteobacteria</taxon>
        <taxon>Burkholderiales</taxon>
        <taxon>Sphaerotilaceae</taxon>
        <taxon>Pseudaquabacterium</taxon>
    </lineage>
</organism>
<evidence type="ECO:0000313" key="2">
    <source>
        <dbReference type="Proteomes" id="UP000737171"/>
    </source>
</evidence>
<name>A0ABX2EPU8_9BURK</name>
<reference evidence="1 2" key="1">
    <citation type="submission" date="2020-05" db="EMBL/GenBank/DDBJ databases">
        <title>Aquincola sp. isolate from soil.</title>
        <authorList>
            <person name="Han J."/>
            <person name="Kim D.-U."/>
        </authorList>
    </citation>
    <scope>NUCLEOTIDE SEQUENCE [LARGE SCALE GENOMIC DNA]</scope>
    <source>
        <strain evidence="1 2">S2</strain>
    </source>
</reference>
<proteinExistence type="predicted"/>
<dbReference type="EMBL" id="JABRWJ010000008">
    <property type="protein sequence ID" value="NRF70567.1"/>
    <property type="molecule type" value="Genomic_DNA"/>
</dbReference>
<evidence type="ECO:0000313" key="1">
    <source>
        <dbReference type="EMBL" id="NRF70567.1"/>
    </source>
</evidence>
<dbReference type="InterPro" id="IPR045926">
    <property type="entry name" value="DUF6345"/>
</dbReference>